<evidence type="ECO:0000256" key="1">
    <source>
        <dbReference type="SAM" id="SignalP"/>
    </source>
</evidence>
<comment type="caution">
    <text evidence="2">The sequence shown here is derived from an EMBL/GenBank/DDBJ whole genome shotgun (WGS) entry which is preliminary data.</text>
</comment>
<accession>A0AAN8F3C5</accession>
<feature type="signal peptide" evidence="1">
    <location>
        <begin position="1"/>
        <end position="29"/>
    </location>
</feature>
<keyword evidence="1" id="KW-0732">Signal</keyword>
<evidence type="ECO:0000313" key="3">
    <source>
        <dbReference type="Proteomes" id="UP001331761"/>
    </source>
</evidence>
<protein>
    <submittedName>
        <fullName evidence="2">Uncharacterized protein</fullName>
    </submittedName>
</protein>
<name>A0AAN8F3C5_TRICO</name>
<sequence length="96" mass="11449">MPTTLKYYIPFFCQWKALFLECLWWQCHATSWERSSPKKRQLKQFNVGRSKHIKEVAVEEGFHFSKKFVGEAHCIHGSFLALLLQRVVIFVQIPRH</sequence>
<proteinExistence type="predicted"/>
<reference evidence="2 3" key="1">
    <citation type="submission" date="2019-10" db="EMBL/GenBank/DDBJ databases">
        <title>Assembly and Annotation for the nematode Trichostrongylus colubriformis.</title>
        <authorList>
            <person name="Martin J."/>
        </authorList>
    </citation>
    <scope>NUCLEOTIDE SEQUENCE [LARGE SCALE GENOMIC DNA]</scope>
    <source>
        <strain evidence="2">G859</strain>
        <tissue evidence="2">Whole worm</tissue>
    </source>
</reference>
<dbReference type="AlphaFoldDB" id="A0AAN8F3C5"/>
<gene>
    <name evidence="2" type="ORF">GCK32_003243</name>
</gene>
<dbReference type="EMBL" id="WIXE01023293">
    <property type="protein sequence ID" value="KAK5966642.1"/>
    <property type="molecule type" value="Genomic_DNA"/>
</dbReference>
<keyword evidence="3" id="KW-1185">Reference proteome</keyword>
<organism evidence="2 3">
    <name type="scientific">Trichostrongylus colubriformis</name>
    <name type="common">Black scour worm</name>
    <dbReference type="NCBI Taxonomy" id="6319"/>
    <lineage>
        <taxon>Eukaryota</taxon>
        <taxon>Metazoa</taxon>
        <taxon>Ecdysozoa</taxon>
        <taxon>Nematoda</taxon>
        <taxon>Chromadorea</taxon>
        <taxon>Rhabditida</taxon>
        <taxon>Rhabditina</taxon>
        <taxon>Rhabditomorpha</taxon>
        <taxon>Strongyloidea</taxon>
        <taxon>Trichostrongylidae</taxon>
        <taxon>Trichostrongylus</taxon>
    </lineage>
</organism>
<dbReference type="Proteomes" id="UP001331761">
    <property type="component" value="Unassembled WGS sequence"/>
</dbReference>
<feature type="chain" id="PRO_5043038804" evidence="1">
    <location>
        <begin position="30"/>
        <end position="96"/>
    </location>
</feature>
<evidence type="ECO:0000313" key="2">
    <source>
        <dbReference type="EMBL" id="KAK5966642.1"/>
    </source>
</evidence>